<dbReference type="Pfam" id="PF13377">
    <property type="entry name" value="Peripla_BP_3"/>
    <property type="match status" value="1"/>
</dbReference>
<dbReference type="CDD" id="cd06267">
    <property type="entry name" value="PBP1_LacI_sugar_binding-like"/>
    <property type="match status" value="1"/>
</dbReference>
<dbReference type="CDD" id="cd01392">
    <property type="entry name" value="HTH_LacI"/>
    <property type="match status" value="1"/>
</dbReference>
<dbReference type="Proteomes" id="UP000616114">
    <property type="component" value="Unassembled WGS sequence"/>
</dbReference>
<dbReference type="InterPro" id="IPR010982">
    <property type="entry name" value="Lambda_DNA-bd_dom_sf"/>
</dbReference>
<accession>A0A8J2U124</accession>
<reference evidence="6" key="2">
    <citation type="submission" date="2020-09" db="EMBL/GenBank/DDBJ databases">
        <authorList>
            <person name="Sun Q."/>
            <person name="Zhou Y."/>
        </authorList>
    </citation>
    <scope>NUCLEOTIDE SEQUENCE</scope>
    <source>
        <strain evidence="6">CGMCC 1.12785</strain>
    </source>
</reference>
<dbReference type="EMBL" id="BMFY01000021">
    <property type="protein sequence ID" value="GGA27674.1"/>
    <property type="molecule type" value="Genomic_DNA"/>
</dbReference>
<dbReference type="RefSeq" id="WP_188551974.1">
    <property type="nucleotide sequence ID" value="NZ_BMFY01000021.1"/>
</dbReference>
<keyword evidence="4" id="KW-0804">Transcription</keyword>
<comment type="caution">
    <text evidence="6">The sequence shown here is derived from an EMBL/GenBank/DDBJ whole genome shotgun (WGS) entry which is preliminary data.</text>
</comment>
<dbReference type="Gene3D" id="3.40.50.2300">
    <property type="match status" value="2"/>
</dbReference>
<name>A0A8J2U124_9MICO</name>
<dbReference type="PANTHER" id="PTHR30146:SF148">
    <property type="entry name" value="HTH-TYPE TRANSCRIPTIONAL REPRESSOR PURR-RELATED"/>
    <property type="match status" value="1"/>
</dbReference>
<dbReference type="GO" id="GO:0000976">
    <property type="term" value="F:transcription cis-regulatory region binding"/>
    <property type="evidence" value="ECO:0007669"/>
    <property type="project" value="TreeGrafter"/>
</dbReference>
<dbReference type="PROSITE" id="PS50932">
    <property type="entry name" value="HTH_LACI_2"/>
    <property type="match status" value="1"/>
</dbReference>
<dbReference type="InterPro" id="IPR028082">
    <property type="entry name" value="Peripla_BP_I"/>
</dbReference>
<evidence type="ECO:0000256" key="4">
    <source>
        <dbReference type="ARBA" id="ARBA00023163"/>
    </source>
</evidence>
<evidence type="ECO:0000259" key="5">
    <source>
        <dbReference type="PROSITE" id="PS50932"/>
    </source>
</evidence>
<evidence type="ECO:0000256" key="2">
    <source>
        <dbReference type="ARBA" id="ARBA00023015"/>
    </source>
</evidence>
<proteinExistence type="predicted"/>
<evidence type="ECO:0000313" key="6">
    <source>
        <dbReference type="EMBL" id="GGA27674.1"/>
    </source>
</evidence>
<dbReference type="Gene3D" id="1.10.260.40">
    <property type="entry name" value="lambda repressor-like DNA-binding domains"/>
    <property type="match status" value="1"/>
</dbReference>
<sequence length="349" mass="37790">MPAPRPSLRDVAARAGVSVSLVSYALNGNGRVSDETRERILRAADDLGYRGNRHARMLRTGRGVDIGVVIRNLRNPFFLDGLTAMEERAREEGRAVLVTNSQYELKEQQDLLAHLAELGVGGIVIAPVGGSGPLRTWMTEHPGIGVVALNLDMGEVEAPPDEAAGQLSTINPDHRAAVKAAVSHFAGRGHRRLDFIAAPEESVADAVREQVFVTECRTAGIQGEILRSRLRSDAVAGLIEEELRRRVLDAAQPEHPCYLLNSDYLAAVVYGVAARLGLRVGQDVSVIGHDDLPTSALLDPGLTTIAFDRARFGLEALRLLREDRVEHIVLPVALRERGSVAELRISPSA</sequence>
<keyword evidence="2" id="KW-0805">Transcription regulation</keyword>
<protein>
    <submittedName>
        <fullName evidence="6">LacI family transcriptional regulator</fullName>
    </submittedName>
</protein>
<keyword evidence="3" id="KW-0238">DNA-binding</keyword>
<gene>
    <name evidence="6" type="ORF">GCM10011333_33060</name>
</gene>
<dbReference type="GO" id="GO:0003700">
    <property type="term" value="F:DNA-binding transcription factor activity"/>
    <property type="evidence" value="ECO:0007669"/>
    <property type="project" value="TreeGrafter"/>
</dbReference>
<organism evidence="6 7">
    <name type="scientific">Sediminivirga luteola</name>
    <dbReference type="NCBI Taxonomy" id="1774748"/>
    <lineage>
        <taxon>Bacteria</taxon>
        <taxon>Bacillati</taxon>
        <taxon>Actinomycetota</taxon>
        <taxon>Actinomycetes</taxon>
        <taxon>Micrococcales</taxon>
        <taxon>Brevibacteriaceae</taxon>
        <taxon>Sediminivirga</taxon>
    </lineage>
</organism>
<dbReference type="AlphaFoldDB" id="A0A8J2U124"/>
<dbReference type="SMART" id="SM00354">
    <property type="entry name" value="HTH_LACI"/>
    <property type="match status" value="1"/>
</dbReference>
<dbReference type="InterPro" id="IPR000843">
    <property type="entry name" value="HTH_LacI"/>
</dbReference>
<keyword evidence="1" id="KW-0678">Repressor</keyword>
<feature type="domain" description="HTH lacI-type" evidence="5">
    <location>
        <begin position="6"/>
        <end position="60"/>
    </location>
</feature>
<dbReference type="InterPro" id="IPR046335">
    <property type="entry name" value="LacI/GalR-like_sensor"/>
</dbReference>
<evidence type="ECO:0000256" key="3">
    <source>
        <dbReference type="ARBA" id="ARBA00023125"/>
    </source>
</evidence>
<dbReference type="SUPFAM" id="SSF53822">
    <property type="entry name" value="Periplasmic binding protein-like I"/>
    <property type="match status" value="1"/>
</dbReference>
<evidence type="ECO:0000313" key="7">
    <source>
        <dbReference type="Proteomes" id="UP000616114"/>
    </source>
</evidence>
<dbReference type="Pfam" id="PF00356">
    <property type="entry name" value="LacI"/>
    <property type="match status" value="1"/>
</dbReference>
<dbReference type="SUPFAM" id="SSF47413">
    <property type="entry name" value="lambda repressor-like DNA-binding domains"/>
    <property type="match status" value="1"/>
</dbReference>
<reference evidence="6" key="1">
    <citation type="journal article" date="2014" name="Int. J. Syst. Evol. Microbiol.">
        <title>Complete genome sequence of Corynebacterium casei LMG S-19264T (=DSM 44701T), isolated from a smear-ripened cheese.</title>
        <authorList>
            <consortium name="US DOE Joint Genome Institute (JGI-PGF)"/>
            <person name="Walter F."/>
            <person name="Albersmeier A."/>
            <person name="Kalinowski J."/>
            <person name="Ruckert C."/>
        </authorList>
    </citation>
    <scope>NUCLEOTIDE SEQUENCE</scope>
    <source>
        <strain evidence="6">CGMCC 1.12785</strain>
    </source>
</reference>
<dbReference type="PANTHER" id="PTHR30146">
    <property type="entry name" value="LACI-RELATED TRANSCRIPTIONAL REPRESSOR"/>
    <property type="match status" value="1"/>
</dbReference>
<evidence type="ECO:0000256" key="1">
    <source>
        <dbReference type="ARBA" id="ARBA00022491"/>
    </source>
</evidence>
<keyword evidence="7" id="KW-1185">Reference proteome</keyword>